<dbReference type="PRINTS" id="PR00111">
    <property type="entry name" value="ABHYDROLASE"/>
</dbReference>
<keyword evidence="6" id="KW-1185">Reference proteome</keyword>
<reference evidence="4" key="1">
    <citation type="journal article" date="2014" name="Int. J. Syst. Evol. Microbiol.">
        <title>Complete genome of a new Firmicutes species belonging to the dominant human colonic microbiota ('Ruminococcus bicirculans') reveals two chromosomes and a selective capacity to utilize plant glucans.</title>
        <authorList>
            <consortium name="NISC Comparative Sequencing Program"/>
            <person name="Wegmann U."/>
            <person name="Louis P."/>
            <person name="Goesmann A."/>
            <person name="Henrissat B."/>
            <person name="Duncan S.H."/>
            <person name="Flint H.J."/>
        </authorList>
    </citation>
    <scope>NUCLEOTIDE SEQUENCE</scope>
    <source>
        <strain evidence="4">NBRC 107715</strain>
    </source>
</reference>
<dbReference type="GO" id="GO:0016020">
    <property type="term" value="C:membrane"/>
    <property type="evidence" value="ECO:0007669"/>
    <property type="project" value="TreeGrafter"/>
</dbReference>
<gene>
    <name evidence="4" type="ORF">GCM10007888_44060</name>
    <name evidence="3" type="ORF">MOX02_52230</name>
</gene>
<reference evidence="4" key="4">
    <citation type="submission" date="2023-01" db="EMBL/GenBank/DDBJ databases">
        <title>Draft genome sequence of Methylobacterium oxalidis strain NBRC 107715.</title>
        <authorList>
            <person name="Sun Q."/>
            <person name="Mori K."/>
        </authorList>
    </citation>
    <scope>NUCLEOTIDE SEQUENCE</scope>
    <source>
        <strain evidence="4">NBRC 107715</strain>
    </source>
</reference>
<keyword evidence="1" id="KW-0378">Hydrolase</keyword>
<dbReference type="Proteomes" id="UP001156856">
    <property type="component" value="Unassembled WGS sequence"/>
</dbReference>
<evidence type="ECO:0000313" key="6">
    <source>
        <dbReference type="Proteomes" id="UP001156856"/>
    </source>
</evidence>
<dbReference type="EMBL" id="BSPK01000089">
    <property type="protein sequence ID" value="GLS66024.1"/>
    <property type="molecule type" value="Genomic_DNA"/>
</dbReference>
<reference evidence="3 5" key="3">
    <citation type="submission" date="2019-07" db="EMBL/GenBank/DDBJ databases">
        <title>Whole genome shotgun sequence of Methylobacterium oxalidis NBRC 107715.</title>
        <authorList>
            <person name="Hosoyama A."/>
            <person name="Uohara A."/>
            <person name="Ohji S."/>
            <person name="Ichikawa N."/>
        </authorList>
    </citation>
    <scope>NUCLEOTIDE SEQUENCE [LARGE SCALE GENOMIC DNA]</scope>
    <source>
        <strain evidence="3 5">NBRC 107715</strain>
    </source>
</reference>
<evidence type="ECO:0000259" key="2">
    <source>
        <dbReference type="Pfam" id="PF00561"/>
    </source>
</evidence>
<evidence type="ECO:0000313" key="4">
    <source>
        <dbReference type="EMBL" id="GLS66024.1"/>
    </source>
</evidence>
<dbReference type="PANTHER" id="PTHR43798">
    <property type="entry name" value="MONOACYLGLYCEROL LIPASE"/>
    <property type="match status" value="1"/>
</dbReference>
<dbReference type="PANTHER" id="PTHR43798:SF31">
    <property type="entry name" value="AB HYDROLASE SUPERFAMILY PROTEIN YCLE"/>
    <property type="match status" value="1"/>
</dbReference>
<dbReference type="InterPro" id="IPR000073">
    <property type="entry name" value="AB_hydrolase_1"/>
</dbReference>
<dbReference type="EMBL" id="BJZU01000139">
    <property type="protein sequence ID" value="GEP07185.1"/>
    <property type="molecule type" value="Genomic_DNA"/>
</dbReference>
<evidence type="ECO:0000256" key="1">
    <source>
        <dbReference type="ARBA" id="ARBA00022801"/>
    </source>
</evidence>
<accession>A0A512JBD7</accession>
<reference evidence="6" key="2">
    <citation type="journal article" date="2019" name="Int. J. Syst. Evol. Microbiol.">
        <title>The Global Catalogue of Microorganisms (GCM) 10K type strain sequencing project: providing services to taxonomists for standard genome sequencing and annotation.</title>
        <authorList>
            <consortium name="The Broad Institute Genomics Platform"/>
            <consortium name="The Broad Institute Genome Sequencing Center for Infectious Disease"/>
            <person name="Wu L."/>
            <person name="Ma J."/>
        </authorList>
    </citation>
    <scope>NUCLEOTIDE SEQUENCE [LARGE SCALE GENOMIC DNA]</scope>
    <source>
        <strain evidence="6">NBRC 107715</strain>
    </source>
</reference>
<name>A0A512JBD7_9HYPH</name>
<organism evidence="3 5">
    <name type="scientific">Methylobacterium oxalidis</name>
    <dbReference type="NCBI Taxonomy" id="944322"/>
    <lineage>
        <taxon>Bacteria</taxon>
        <taxon>Pseudomonadati</taxon>
        <taxon>Pseudomonadota</taxon>
        <taxon>Alphaproteobacteria</taxon>
        <taxon>Hyphomicrobiales</taxon>
        <taxon>Methylobacteriaceae</taxon>
        <taxon>Methylobacterium</taxon>
    </lineage>
</organism>
<dbReference type="Pfam" id="PF00561">
    <property type="entry name" value="Abhydrolase_1"/>
    <property type="match status" value="1"/>
</dbReference>
<protein>
    <recommendedName>
        <fullName evidence="2">AB hydrolase-1 domain-containing protein</fullName>
    </recommendedName>
</protein>
<dbReference type="InterPro" id="IPR050266">
    <property type="entry name" value="AB_hydrolase_sf"/>
</dbReference>
<dbReference type="InterPro" id="IPR029058">
    <property type="entry name" value="AB_hydrolase_fold"/>
</dbReference>
<evidence type="ECO:0000313" key="5">
    <source>
        <dbReference type="Proteomes" id="UP000321960"/>
    </source>
</evidence>
<dbReference type="GO" id="GO:0016787">
    <property type="term" value="F:hydrolase activity"/>
    <property type="evidence" value="ECO:0007669"/>
    <property type="project" value="UniProtKB-KW"/>
</dbReference>
<feature type="domain" description="AB hydrolase-1" evidence="2">
    <location>
        <begin position="34"/>
        <end position="142"/>
    </location>
</feature>
<dbReference type="Proteomes" id="UP000321960">
    <property type="component" value="Unassembled WGS sequence"/>
</dbReference>
<proteinExistence type="predicted"/>
<dbReference type="AlphaFoldDB" id="A0A512JBD7"/>
<dbReference type="RefSeq" id="WP_147028666.1">
    <property type="nucleotide sequence ID" value="NZ_BJZU01000139.1"/>
</dbReference>
<dbReference type="SUPFAM" id="SSF53474">
    <property type="entry name" value="alpha/beta-Hydrolases"/>
    <property type="match status" value="1"/>
</dbReference>
<comment type="caution">
    <text evidence="3">The sequence shown here is derived from an EMBL/GenBank/DDBJ whole genome shotgun (WGS) entry which is preliminary data.</text>
</comment>
<sequence length="290" mass="31944">MTFAKLRAEPSFTLRDGVRLAHFEAGSRTPELAPLLLINGWTGDHGIFTPQIVHFLRERRVVAVNLRGHGASDAPEQEYTMAGFADDVAWQCRTVGLEKPVVIGHSFGGAVALELCGRNPDLAAGLVMIDSMVMVPAAMRDQANIRQLLQDIGGPDYSAMSQAHAWEIGCDFDDPRRRRKIFETYILEPCLTTPQHVAYSAIRNFILDYDPAPAAAACKIPMAYISADVPAIEAGRDLERLKRFCPQMLTAKTLLAGHFNTIEVADQVNAMIERFLAVGLGPTTMRPERL</sequence>
<dbReference type="Gene3D" id="3.40.50.1820">
    <property type="entry name" value="alpha/beta hydrolase"/>
    <property type="match status" value="1"/>
</dbReference>
<evidence type="ECO:0000313" key="3">
    <source>
        <dbReference type="EMBL" id="GEP07185.1"/>
    </source>
</evidence>
<dbReference type="OrthoDB" id="9804723at2"/>